<keyword evidence="6" id="KW-1185">Reference proteome</keyword>
<dbReference type="SMART" id="SM00100">
    <property type="entry name" value="cNMP"/>
    <property type="match status" value="1"/>
</dbReference>
<dbReference type="InterPro" id="IPR000595">
    <property type="entry name" value="cNMP-bd_dom"/>
</dbReference>
<keyword evidence="3" id="KW-0804">Transcription</keyword>
<protein>
    <submittedName>
        <fullName evidence="5">Crp/Fnr family transcriptional regulator</fullName>
    </submittedName>
</protein>
<dbReference type="EMBL" id="JAVIKH010000013">
    <property type="protein sequence ID" value="MDX8336723.1"/>
    <property type="molecule type" value="Genomic_DNA"/>
</dbReference>
<comment type="caution">
    <text evidence="5">The sequence shown here is derived from an EMBL/GenBank/DDBJ whole genome shotgun (WGS) entry which is preliminary data.</text>
</comment>
<dbReference type="CDD" id="cd00038">
    <property type="entry name" value="CAP_ED"/>
    <property type="match status" value="1"/>
</dbReference>
<evidence type="ECO:0000256" key="2">
    <source>
        <dbReference type="ARBA" id="ARBA00023125"/>
    </source>
</evidence>
<dbReference type="Pfam" id="PF13545">
    <property type="entry name" value="HTH_Crp_2"/>
    <property type="match status" value="1"/>
</dbReference>
<organism evidence="5 6">
    <name type="scientific">Candidatus Cetobacterium colombiensis</name>
    <dbReference type="NCBI Taxonomy" id="3073100"/>
    <lineage>
        <taxon>Bacteria</taxon>
        <taxon>Fusobacteriati</taxon>
        <taxon>Fusobacteriota</taxon>
        <taxon>Fusobacteriia</taxon>
        <taxon>Fusobacteriales</taxon>
        <taxon>Fusobacteriaceae</taxon>
        <taxon>Cetobacterium</taxon>
    </lineage>
</organism>
<dbReference type="InterPro" id="IPR018490">
    <property type="entry name" value="cNMP-bd_dom_sf"/>
</dbReference>
<evidence type="ECO:0000256" key="3">
    <source>
        <dbReference type="ARBA" id="ARBA00023163"/>
    </source>
</evidence>
<dbReference type="InterPro" id="IPR014710">
    <property type="entry name" value="RmlC-like_jellyroll"/>
</dbReference>
<evidence type="ECO:0000313" key="6">
    <source>
        <dbReference type="Proteomes" id="UP001279681"/>
    </source>
</evidence>
<dbReference type="InterPro" id="IPR036390">
    <property type="entry name" value="WH_DNA-bd_sf"/>
</dbReference>
<dbReference type="Pfam" id="PF00027">
    <property type="entry name" value="cNMP_binding"/>
    <property type="match status" value="1"/>
</dbReference>
<evidence type="ECO:0000259" key="4">
    <source>
        <dbReference type="PROSITE" id="PS50042"/>
    </source>
</evidence>
<dbReference type="Proteomes" id="UP001279681">
    <property type="component" value="Unassembled WGS sequence"/>
</dbReference>
<name>A0ABU4WAZ8_9FUSO</name>
<dbReference type="SUPFAM" id="SSF51206">
    <property type="entry name" value="cAMP-binding domain-like"/>
    <property type="match status" value="1"/>
</dbReference>
<reference evidence="6" key="1">
    <citation type="submission" date="2023-07" db="EMBL/GenBank/DDBJ databases">
        <authorList>
            <person name="Colorado M.A."/>
            <person name="Villamil L.M."/>
            <person name="Melo J.F."/>
            <person name="Rodriguez J.A."/>
            <person name="Ruiz R.Y."/>
        </authorList>
    </citation>
    <scope>NUCLEOTIDE SEQUENCE [LARGE SCALE GENOMIC DNA]</scope>
    <source>
        <strain evidence="6">C33</strain>
    </source>
</reference>
<feature type="domain" description="Cyclic nucleotide-binding" evidence="4">
    <location>
        <begin position="12"/>
        <end position="135"/>
    </location>
</feature>
<evidence type="ECO:0000256" key="1">
    <source>
        <dbReference type="ARBA" id="ARBA00023015"/>
    </source>
</evidence>
<evidence type="ECO:0000313" key="5">
    <source>
        <dbReference type="EMBL" id="MDX8336723.1"/>
    </source>
</evidence>
<dbReference type="SUPFAM" id="SSF46785">
    <property type="entry name" value="Winged helix' DNA-binding domain"/>
    <property type="match status" value="1"/>
</dbReference>
<dbReference type="RefSeq" id="WP_320314105.1">
    <property type="nucleotide sequence ID" value="NZ_JAVIKH010000013.1"/>
</dbReference>
<proteinExistence type="predicted"/>
<keyword evidence="2" id="KW-0238">DNA-binding</keyword>
<gene>
    <name evidence="5" type="ORF">RFV38_09485</name>
</gene>
<accession>A0ABU4WAZ8</accession>
<dbReference type="PROSITE" id="PS50042">
    <property type="entry name" value="CNMP_BINDING_3"/>
    <property type="match status" value="1"/>
</dbReference>
<dbReference type="Gene3D" id="2.60.120.10">
    <property type="entry name" value="Jelly Rolls"/>
    <property type="match status" value="1"/>
</dbReference>
<keyword evidence="1" id="KW-0805">Transcription regulation</keyword>
<dbReference type="InterPro" id="IPR012318">
    <property type="entry name" value="HTH_CRP"/>
</dbReference>
<sequence>MLEIKELMTFKIFKNVKEEELKYLFENLKFEIKNFKKEDVLFFRNEKLDGLFLIIDGSLSAEMLKDNGEITKIENLLKGEMIASAFIFGDNNILPVDLIALEKGKIIYIDKKNLLKAFNLNEKILVNFLNEISNRTQFLSNRIWSHFNNKTIKEKVMDYILENKKEDKIVFKHSINELSERFGVSRPALSRVISEFVKNGILERNGKNKFILKK</sequence>